<name>A0A1M5L2A8_9RHOB</name>
<reference evidence="2" key="1">
    <citation type="submission" date="2016-11" db="EMBL/GenBank/DDBJ databases">
        <authorList>
            <person name="Varghese N."/>
            <person name="Submissions S."/>
        </authorList>
    </citation>
    <scope>NUCLEOTIDE SEQUENCE [LARGE SCALE GENOMIC DNA]</scope>
    <source>
        <strain evidence="2">DSM 28223</strain>
    </source>
</reference>
<dbReference type="AlphaFoldDB" id="A0A1M5L2A8"/>
<organism evidence="1 2">
    <name type="scientific">Cognatishimia maritima</name>
    <dbReference type="NCBI Taxonomy" id="870908"/>
    <lineage>
        <taxon>Bacteria</taxon>
        <taxon>Pseudomonadati</taxon>
        <taxon>Pseudomonadota</taxon>
        <taxon>Alphaproteobacteria</taxon>
        <taxon>Rhodobacterales</taxon>
        <taxon>Paracoccaceae</taxon>
        <taxon>Cognatishimia</taxon>
    </lineage>
</organism>
<keyword evidence="1" id="KW-0436">Ligase</keyword>
<dbReference type="InterPro" id="IPR009097">
    <property type="entry name" value="Cyclic_Pdiesterase"/>
</dbReference>
<dbReference type="EMBL" id="FQWM01000001">
    <property type="protein sequence ID" value="SHG59075.1"/>
    <property type="molecule type" value="Genomic_DNA"/>
</dbReference>
<proteinExistence type="predicted"/>
<dbReference type="OrthoDB" id="7375622at2"/>
<dbReference type="RefSeq" id="WP_072791446.1">
    <property type="nucleotide sequence ID" value="NZ_FQWM01000001.1"/>
</dbReference>
<accession>A0A1M5L2A8</accession>
<dbReference type="Pfam" id="PF13563">
    <property type="entry name" value="2_5_RNA_ligase2"/>
    <property type="match status" value="1"/>
</dbReference>
<dbReference type="STRING" id="870908.SAMN04488044_1137"/>
<dbReference type="Gene3D" id="3.90.1140.10">
    <property type="entry name" value="Cyclic phosphodiesterase"/>
    <property type="match status" value="1"/>
</dbReference>
<keyword evidence="2" id="KW-1185">Reference proteome</keyword>
<gene>
    <name evidence="1" type="ORF">SAMN04488044_1137</name>
</gene>
<dbReference type="GO" id="GO:0016874">
    <property type="term" value="F:ligase activity"/>
    <property type="evidence" value="ECO:0007669"/>
    <property type="project" value="UniProtKB-KW"/>
</dbReference>
<dbReference type="SUPFAM" id="SSF55144">
    <property type="entry name" value="LigT-like"/>
    <property type="match status" value="1"/>
</dbReference>
<evidence type="ECO:0000313" key="1">
    <source>
        <dbReference type="EMBL" id="SHG59075.1"/>
    </source>
</evidence>
<dbReference type="Proteomes" id="UP000184211">
    <property type="component" value="Unassembled WGS sequence"/>
</dbReference>
<sequence>MLYVLTYPEFETGVATKIARFRSSYEPERAKLVPPHVTLVFGLRYVQRSKLLSLCENVAEHASEFVTKFSEYEVIHDPFDGTYKLLLLASMGGQALSKLHKQLYDGPHRDELHPDHPYRAHMTIATNEDRAVLEKLDPSEIAAFPLTGRIHSLEIVELAGKRLNKLQTFRLRGHRS</sequence>
<protein>
    <submittedName>
        <fullName evidence="1">2'-5' RNA ligase</fullName>
    </submittedName>
</protein>
<evidence type="ECO:0000313" key="2">
    <source>
        <dbReference type="Proteomes" id="UP000184211"/>
    </source>
</evidence>